<feature type="region of interest" description="Disordered" evidence="2">
    <location>
        <begin position="65"/>
        <end position="102"/>
    </location>
</feature>
<feature type="coiled-coil region" evidence="1">
    <location>
        <begin position="317"/>
        <end position="351"/>
    </location>
</feature>
<name>A0ABQ5BGS1_9ASTR</name>
<sequence length="397" mass="44717">MLGVFTSSFSFRDDYRGWGALTEQDVIPQHTTTPLSDDEQVPGKTDSQQRVEASDPKIMATRIRKAQAAAKRKAEKNRGSKVPKAVTSDVSRGENVASPTQAQGDNLLEIPAHDSANTTTHPCEEHHDEHSGVLGDRGGNFDDDVDEEIHPPLLQHRPYNWNPCSRVNSYGPDPLYREVCLGSSLPPPLFVPTWGIHQRSRVTTPEECRDLMANLVPPGVQEEMHLLDNNVVLDRAWFTLARGAMAQAHALRQFESLYDTHHALQESLETTRSHLVQTREDFNVVQNFYNTLSERHRKLREDHGHCSEDLAAVRAEKDSLMATNAEQALRIKELEQQLKSADETIETIEDSGPQLAFSKREKTDDIRKLLPTVVGRLLQSHEYKQSLSVPFKLSLQN</sequence>
<evidence type="ECO:0000256" key="1">
    <source>
        <dbReference type="SAM" id="Coils"/>
    </source>
</evidence>
<comment type="caution">
    <text evidence="3">The sequence shown here is derived from an EMBL/GenBank/DDBJ whole genome shotgun (WGS) entry which is preliminary data.</text>
</comment>
<evidence type="ECO:0000313" key="3">
    <source>
        <dbReference type="EMBL" id="GJT12982.1"/>
    </source>
</evidence>
<feature type="region of interest" description="Disordered" evidence="2">
    <location>
        <begin position="31"/>
        <end position="53"/>
    </location>
</feature>
<keyword evidence="4" id="KW-1185">Reference proteome</keyword>
<dbReference type="Proteomes" id="UP001151760">
    <property type="component" value="Unassembled WGS sequence"/>
</dbReference>
<accession>A0ABQ5BGS1</accession>
<evidence type="ECO:0000313" key="4">
    <source>
        <dbReference type="Proteomes" id="UP001151760"/>
    </source>
</evidence>
<reference evidence="3" key="1">
    <citation type="journal article" date="2022" name="Int. J. Mol. Sci.">
        <title>Draft Genome of Tanacetum Coccineum: Genomic Comparison of Closely Related Tanacetum-Family Plants.</title>
        <authorList>
            <person name="Yamashiro T."/>
            <person name="Shiraishi A."/>
            <person name="Nakayama K."/>
            <person name="Satake H."/>
        </authorList>
    </citation>
    <scope>NUCLEOTIDE SEQUENCE</scope>
</reference>
<feature type="compositionally biased region" description="Basic residues" evidence="2">
    <location>
        <begin position="65"/>
        <end position="81"/>
    </location>
</feature>
<protein>
    <submittedName>
        <fullName evidence="3">Uncharacterized protein</fullName>
    </submittedName>
</protein>
<evidence type="ECO:0000256" key="2">
    <source>
        <dbReference type="SAM" id="MobiDB-lite"/>
    </source>
</evidence>
<dbReference type="EMBL" id="BQNB010013192">
    <property type="protein sequence ID" value="GJT12982.1"/>
    <property type="molecule type" value="Genomic_DNA"/>
</dbReference>
<feature type="compositionally biased region" description="Basic and acidic residues" evidence="2">
    <location>
        <begin position="122"/>
        <end position="131"/>
    </location>
</feature>
<organism evidence="3 4">
    <name type="scientific">Tanacetum coccineum</name>
    <dbReference type="NCBI Taxonomy" id="301880"/>
    <lineage>
        <taxon>Eukaryota</taxon>
        <taxon>Viridiplantae</taxon>
        <taxon>Streptophyta</taxon>
        <taxon>Embryophyta</taxon>
        <taxon>Tracheophyta</taxon>
        <taxon>Spermatophyta</taxon>
        <taxon>Magnoliopsida</taxon>
        <taxon>eudicotyledons</taxon>
        <taxon>Gunneridae</taxon>
        <taxon>Pentapetalae</taxon>
        <taxon>asterids</taxon>
        <taxon>campanulids</taxon>
        <taxon>Asterales</taxon>
        <taxon>Asteraceae</taxon>
        <taxon>Asteroideae</taxon>
        <taxon>Anthemideae</taxon>
        <taxon>Anthemidinae</taxon>
        <taxon>Tanacetum</taxon>
    </lineage>
</organism>
<feature type="region of interest" description="Disordered" evidence="2">
    <location>
        <begin position="114"/>
        <end position="142"/>
    </location>
</feature>
<keyword evidence="1" id="KW-0175">Coiled coil</keyword>
<reference evidence="3" key="2">
    <citation type="submission" date="2022-01" db="EMBL/GenBank/DDBJ databases">
        <authorList>
            <person name="Yamashiro T."/>
            <person name="Shiraishi A."/>
            <person name="Satake H."/>
            <person name="Nakayama K."/>
        </authorList>
    </citation>
    <scope>NUCLEOTIDE SEQUENCE</scope>
</reference>
<gene>
    <name evidence="3" type="ORF">Tco_0860024</name>
</gene>
<proteinExistence type="predicted"/>